<dbReference type="SUPFAM" id="SSF74650">
    <property type="entry name" value="Galactose mutarotase-like"/>
    <property type="match status" value="1"/>
</dbReference>
<name>A0A1A7P2P3_9PAST</name>
<reference evidence="9 10" key="1">
    <citation type="submission" date="2014-11" db="EMBL/GenBank/DDBJ databases">
        <title>Pan-genome of Gallibacterium spp.</title>
        <authorList>
            <person name="Kudirkiene E."/>
            <person name="Bojesen A.M."/>
        </authorList>
    </citation>
    <scope>NUCLEOTIDE SEQUENCE [LARGE SCALE GENOMIC DNA]</scope>
    <source>
        <strain evidence="9 10">F150</strain>
    </source>
</reference>
<dbReference type="GO" id="GO:0006006">
    <property type="term" value="P:glucose metabolic process"/>
    <property type="evidence" value="ECO:0007669"/>
    <property type="project" value="TreeGrafter"/>
</dbReference>
<dbReference type="InterPro" id="IPR015443">
    <property type="entry name" value="Aldose_1-epimerase"/>
</dbReference>
<dbReference type="Proteomes" id="UP000092649">
    <property type="component" value="Unassembled WGS sequence"/>
</dbReference>
<evidence type="ECO:0000256" key="7">
    <source>
        <dbReference type="PIRSR" id="PIRSR005096-2"/>
    </source>
</evidence>
<feature type="active site" description="Proton acceptor" evidence="6">
    <location>
        <position position="316"/>
    </location>
</feature>
<feature type="binding site" evidence="7">
    <location>
        <position position="248"/>
    </location>
    <ligand>
        <name>beta-D-galactose</name>
        <dbReference type="ChEBI" id="CHEBI:27667"/>
    </ligand>
</feature>
<dbReference type="OrthoDB" id="9779408at2"/>
<dbReference type="Gene3D" id="2.70.98.10">
    <property type="match status" value="1"/>
</dbReference>
<comment type="similarity">
    <text evidence="2 5">Belongs to the aldose epimerase family.</text>
</comment>
<comment type="caution">
    <text evidence="9">The sequence shown here is derived from an EMBL/GenBank/DDBJ whole genome shotgun (WGS) entry which is preliminary data.</text>
</comment>
<dbReference type="CDD" id="cd09019">
    <property type="entry name" value="galactose_mutarotase_like"/>
    <property type="match status" value="1"/>
</dbReference>
<comment type="pathway">
    <text evidence="1 5">Carbohydrate metabolism; hexose metabolism.</text>
</comment>
<dbReference type="UniPathway" id="UPA00242"/>
<comment type="catalytic activity">
    <reaction evidence="5">
        <text>alpha-D-glucose = beta-D-glucose</text>
        <dbReference type="Rhea" id="RHEA:10264"/>
        <dbReference type="ChEBI" id="CHEBI:15903"/>
        <dbReference type="ChEBI" id="CHEBI:17925"/>
        <dbReference type="EC" id="5.1.3.3"/>
    </reaction>
</comment>
<dbReference type="InterPro" id="IPR047215">
    <property type="entry name" value="Galactose_mutarotase-like"/>
</dbReference>
<dbReference type="InterPro" id="IPR011013">
    <property type="entry name" value="Gal_mutarotase_sf_dom"/>
</dbReference>
<dbReference type="PANTHER" id="PTHR10091:SF0">
    <property type="entry name" value="GALACTOSE MUTAROTASE"/>
    <property type="match status" value="1"/>
</dbReference>
<dbReference type="PATRIC" id="fig|505341.3.peg.757"/>
<dbReference type="GO" id="GO:0004034">
    <property type="term" value="F:aldose 1-epimerase activity"/>
    <property type="evidence" value="ECO:0007669"/>
    <property type="project" value="UniProtKB-EC"/>
</dbReference>
<feature type="active site" description="Proton donor" evidence="6">
    <location>
        <position position="181"/>
    </location>
</feature>
<feature type="binding site" evidence="8">
    <location>
        <begin position="79"/>
        <end position="80"/>
    </location>
    <ligand>
        <name>beta-D-galactose</name>
        <dbReference type="ChEBI" id="CHEBI:27667"/>
    </ligand>
</feature>
<gene>
    <name evidence="9" type="ORF">QS62_03745</name>
</gene>
<evidence type="ECO:0000256" key="2">
    <source>
        <dbReference type="ARBA" id="ARBA00006206"/>
    </source>
</evidence>
<dbReference type="EMBL" id="JTJL01000012">
    <property type="protein sequence ID" value="OBW95494.1"/>
    <property type="molecule type" value="Genomic_DNA"/>
</dbReference>
<feature type="binding site" evidence="8">
    <location>
        <begin position="181"/>
        <end position="183"/>
    </location>
    <ligand>
        <name>beta-D-galactose</name>
        <dbReference type="ChEBI" id="CHEBI:27667"/>
    </ligand>
</feature>
<dbReference type="RefSeq" id="WP_066106120.1">
    <property type="nucleotide sequence ID" value="NZ_JTJL01000012.1"/>
</dbReference>
<evidence type="ECO:0000313" key="9">
    <source>
        <dbReference type="EMBL" id="OBW95494.1"/>
    </source>
</evidence>
<organism evidence="9 10">
    <name type="scientific">Gallibacterium salpingitidis</name>
    <dbReference type="NCBI Taxonomy" id="505341"/>
    <lineage>
        <taxon>Bacteria</taxon>
        <taxon>Pseudomonadati</taxon>
        <taxon>Pseudomonadota</taxon>
        <taxon>Gammaproteobacteria</taxon>
        <taxon>Pasteurellales</taxon>
        <taxon>Pasteurellaceae</taxon>
        <taxon>Gallibacterium</taxon>
    </lineage>
</organism>
<keyword evidence="10" id="KW-1185">Reference proteome</keyword>
<protein>
    <recommendedName>
        <fullName evidence="5">Aldose 1-epimerase</fullName>
        <ecNumber evidence="5">5.1.3.3</ecNumber>
    </recommendedName>
</protein>
<dbReference type="InterPro" id="IPR014718">
    <property type="entry name" value="GH-type_carb-bd"/>
</dbReference>
<dbReference type="PIRSF" id="PIRSF005096">
    <property type="entry name" value="GALM"/>
    <property type="match status" value="1"/>
</dbReference>
<dbReference type="Pfam" id="PF01263">
    <property type="entry name" value="Aldose_epim"/>
    <property type="match status" value="1"/>
</dbReference>
<sequence>MKLYIEEFGHINKERVDLITLSNNRGTTLSVMNYGCIITSLIMADKHGCLDDIVLGYDCLEKYLVKHPFFGAVVGRYANRIEQGEFFIKNPQYDLEYNEETTGQHIHGGIRGFDKYIWAYDIENKERSIMIHFHRVSVDGESGYPGNLLVSHTIGLDEDNNVFLNFSAITDKTTIINLTNHTYYNLLGHNKGNISGHYLKLFSDFYTPVKDKIITTGEIRSVKDSGLDFTNLTMISKNMEKLPNKEIDTNFILRGDISFDKYLKAAELYEPVSGRVMQVITTQPAVQVYNASKLSNKKWIGKENYIYHSFDGICFETQHFPNSPNYCHFPSTLLEPNMVYVQKTIFSFDIRS</sequence>
<keyword evidence="3 5" id="KW-0413">Isomerase</keyword>
<dbReference type="PANTHER" id="PTHR10091">
    <property type="entry name" value="ALDOSE-1-EPIMERASE"/>
    <property type="match status" value="1"/>
</dbReference>
<evidence type="ECO:0000256" key="4">
    <source>
        <dbReference type="ARBA" id="ARBA00023277"/>
    </source>
</evidence>
<proteinExistence type="inferred from homology"/>
<keyword evidence="4 5" id="KW-0119">Carbohydrate metabolism</keyword>
<dbReference type="AlphaFoldDB" id="A0A1A7P2P3"/>
<dbReference type="GO" id="GO:0033499">
    <property type="term" value="P:galactose catabolic process via UDP-galactose, Leloir pathway"/>
    <property type="evidence" value="ECO:0007669"/>
    <property type="project" value="TreeGrafter"/>
</dbReference>
<evidence type="ECO:0000256" key="8">
    <source>
        <dbReference type="PIRSR" id="PIRSR005096-3"/>
    </source>
</evidence>
<evidence type="ECO:0000256" key="5">
    <source>
        <dbReference type="PIRNR" id="PIRNR005096"/>
    </source>
</evidence>
<evidence type="ECO:0000256" key="3">
    <source>
        <dbReference type="ARBA" id="ARBA00023235"/>
    </source>
</evidence>
<evidence type="ECO:0000313" key="10">
    <source>
        <dbReference type="Proteomes" id="UP000092649"/>
    </source>
</evidence>
<evidence type="ECO:0000256" key="1">
    <source>
        <dbReference type="ARBA" id="ARBA00005028"/>
    </source>
</evidence>
<accession>A0A1A7P2P3</accession>
<dbReference type="InterPro" id="IPR008183">
    <property type="entry name" value="Aldose_1/G6P_1-epimerase"/>
</dbReference>
<dbReference type="GO" id="GO:0030246">
    <property type="term" value="F:carbohydrate binding"/>
    <property type="evidence" value="ECO:0007669"/>
    <property type="project" value="InterPro"/>
</dbReference>
<evidence type="ECO:0000256" key="6">
    <source>
        <dbReference type="PIRSR" id="PIRSR005096-1"/>
    </source>
</evidence>
<dbReference type="EC" id="5.1.3.3" evidence="5"/>